<dbReference type="NCBIfam" id="NF041718">
    <property type="entry name" value="rSAM_phane_AMC"/>
    <property type="match status" value="1"/>
</dbReference>
<dbReference type="InterPro" id="IPR013785">
    <property type="entry name" value="Aldolase_TIM"/>
</dbReference>
<dbReference type="SFLD" id="SFLDG01072">
    <property type="entry name" value="dehydrogenase_like"/>
    <property type="match status" value="1"/>
</dbReference>
<dbReference type="SFLD" id="SFLDG01067">
    <property type="entry name" value="SPASM/twitch_domain_containing"/>
    <property type="match status" value="1"/>
</dbReference>
<comment type="caution">
    <text evidence="6">The sequence shown here is derived from an EMBL/GenBank/DDBJ whole genome shotgun (WGS) entry which is preliminary data.</text>
</comment>
<dbReference type="CDD" id="cd01335">
    <property type="entry name" value="Radical_SAM"/>
    <property type="match status" value="1"/>
</dbReference>
<dbReference type="EMBL" id="BMUT01000013">
    <property type="protein sequence ID" value="GGY00873.1"/>
    <property type="molecule type" value="Genomic_DNA"/>
</dbReference>
<feature type="domain" description="Radical SAM core" evidence="5">
    <location>
        <begin position="11"/>
        <end position="239"/>
    </location>
</feature>
<keyword evidence="3" id="KW-0408">Iron</keyword>
<accession>A0ABQ2Z006</accession>
<dbReference type="Proteomes" id="UP000659223">
    <property type="component" value="Unassembled WGS sequence"/>
</dbReference>
<dbReference type="Gene3D" id="3.20.20.70">
    <property type="entry name" value="Aldolase class I"/>
    <property type="match status" value="1"/>
</dbReference>
<dbReference type="PANTHER" id="PTHR43273">
    <property type="entry name" value="ANAEROBIC SULFATASE-MATURATING ENZYME HOMOLOG ASLB-RELATED"/>
    <property type="match status" value="1"/>
</dbReference>
<gene>
    <name evidence="6" type="ORF">GCM10010324_54420</name>
</gene>
<evidence type="ECO:0000313" key="7">
    <source>
        <dbReference type="Proteomes" id="UP000659223"/>
    </source>
</evidence>
<proteinExistence type="predicted"/>
<protein>
    <submittedName>
        <fullName evidence="6">Radical SAM protein</fullName>
    </submittedName>
</protein>
<evidence type="ECO:0000256" key="3">
    <source>
        <dbReference type="ARBA" id="ARBA00023004"/>
    </source>
</evidence>
<keyword evidence="1" id="KW-0949">S-adenosyl-L-methionine</keyword>
<keyword evidence="7" id="KW-1185">Reference proteome</keyword>
<dbReference type="InterPro" id="IPR023867">
    <property type="entry name" value="Sulphatase_maturase_rSAM"/>
</dbReference>
<dbReference type="SUPFAM" id="SSF102114">
    <property type="entry name" value="Radical SAM enzymes"/>
    <property type="match status" value="1"/>
</dbReference>
<evidence type="ECO:0000256" key="1">
    <source>
        <dbReference type="ARBA" id="ARBA00022691"/>
    </source>
</evidence>
<dbReference type="Pfam" id="PF04055">
    <property type="entry name" value="Radical_SAM"/>
    <property type="match status" value="1"/>
</dbReference>
<dbReference type="PANTHER" id="PTHR43273:SF8">
    <property type="entry name" value="RADICAL SAM DOMAIN PROTEIN"/>
    <property type="match status" value="1"/>
</dbReference>
<dbReference type="SFLD" id="SFLDG01386">
    <property type="entry name" value="main_SPASM_domain-containing"/>
    <property type="match status" value="1"/>
</dbReference>
<organism evidence="6 7">
    <name type="scientific">Streptomyces hiroshimensis</name>
    <dbReference type="NCBI Taxonomy" id="66424"/>
    <lineage>
        <taxon>Bacteria</taxon>
        <taxon>Bacillati</taxon>
        <taxon>Actinomycetota</taxon>
        <taxon>Actinomycetes</taxon>
        <taxon>Kitasatosporales</taxon>
        <taxon>Streptomycetaceae</taxon>
        <taxon>Streptomyces</taxon>
    </lineage>
</organism>
<keyword evidence="2" id="KW-0479">Metal-binding</keyword>
<sequence length="376" mass="40921">MEHPAGSDPVRLAETAPTVLMQPMTLCNLDCRYCYLPERALAKRMRLEVADAVHDTVRQWSRRHPVAVVWHGGEPLATGLSHFRALLERFGPGEDHPIVHAVQTNATLIDQAWCELFASRPVYVSVSIDGPGPANAARVDHAGRASTDKALRGIERLRQHGLRFSLISVVTDPSPQAAADLYGFACELGCDLLGVNLAERKGVNEASGHETGPSVIAFWQELAARWQADPRIRVRELEDAYSYVRAELTGTAARRAALPIPLLPMVTFDGEVVPVSPDLAGFSSPRHGPFTVGNVLHTPLAGLMAEAGGVPWVAETLDGIANCRAVCEYFAYCRGGQASNKYFETGCLDATETAYCRTSRINLMEGILRHAEHAHS</sequence>
<evidence type="ECO:0000259" key="5">
    <source>
        <dbReference type="PROSITE" id="PS51918"/>
    </source>
</evidence>
<evidence type="ECO:0000256" key="4">
    <source>
        <dbReference type="ARBA" id="ARBA00023014"/>
    </source>
</evidence>
<keyword evidence="4" id="KW-0411">Iron-sulfur</keyword>
<evidence type="ECO:0000313" key="6">
    <source>
        <dbReference type="EMBL" id="GGY00873.1"/>
    </source>
</evidence>
<name>A0ABQ2Z006_9ACTN</name>
<dbReference type="InterPro" id="IPR007197">
    <property type="entry name" value="rSAM"/>
</dbReference>
<dbReference type="PROSITE" id="PS51918">
    <property type="entry name" value="RADICAL_SAM"/>
    <property type="match status" value="1"/>
</dbReference>
<dbReference type="SFLD" id="SFLDS00029">
    <property type="entry name" value="Radical_SAM"/>
    <property type="match status" value="1"/>
</dbReference>
<reference evidence="7" key="1">
    <citation type="journal article" date="2019" name="Int. J. Syst. Evol. Microbiol.">
        <title>The Global Catalogue of Microorganisms (GCM) 10K type strain sequencing project: providing services to taxonomists for standard genome sequencing and annotation.</title>
        <authorList>
            <consortium name="The Broad Institute Genomics Platform"/>
            <consortium name="The Broad Institute Genome Sequencing Center for Infectious Disease"/>
            <person name="Wu L."/>
            <person name="Ma J."/>
        </authorList>
    </citation>
    <scope>NUCLEOTIDE SEQUENCE [LARGE SCALE GENOMIC DNA]</scope>
    <source>
        <strain evidence="7">JCM 4586</strain>
    </source>
</reference>
<evidence type="ECO:0000256" key="2">
    <source>
        <dbReference type="ARBA" id="ARBA00022723"/>
    </source>
</evidence>
<dbReference type="RefSeq" id="WP_190024387.1">
    <property type="nucleotide sequence ID" value="NZ_BMUT01000013.1"/>
</dbReference>
<dbReference type="InterPro" id="IPR058240">
    <property type="entry name" value="rSAM_sf"/>
</dbReference>